<name>A0A1L5YCJ9_9EUKA</name>
<dbReference type="Pfam" id="PF06596">
    <property type="entry name" value="PsbX"/>
    <property type="match status" value="1"/>
</dbReference>
<dbReference type="InterPro" id="IPR023431">
    <property type="entry name" value="PSII_PsbX_type_1_subfam"/>
</dbReference>
<dbReference type="EMBL" id="MG976688">
    <property type="protein sequence ID" value="AXY63588.1"/>
    <property type="molecule type" value="Genomic_DNA"/>
</dbReference>
<evidence type="ECO:0000256" key="6">
    <source>
        <dbReference type="HAMAP-Rule" id="MF_01386"/>
    </source>
</evidence>
<keyword evidence="6" id="KW-0793">Thylakoid</keyword>
<reference evidence="7" key="1">
    <citation type="journal article" date="2017" name="Protist">
        <title>Diversity of the Photosynthetic Paulinella Species, with the Description of Paulinella micropora sp. nov. and the Chromatophore Genome Sequence for strain KR01.</title>
        <authorList>
            <person name="Lhee D."/>
            <person name="Yang E.C."/>
            <person name="Kim J.I."/>
            <person name="Nakayama T."/>
            <person name="Zuccarello G."/>
            <person name="Andersen R.A."/>
            <person name="Yoon H.S."/>
        </authorList>
    </citation>
    <scope>NUCLEOTIDE SEQUENCE</scope>
    <source>
        <strain evidence="8">FK01</strain>
        <strain evidence="7">KR01</strain>
    </source>
</reference>
<evidence type="ECO:0000256" key="2">
    <source>
        <dbReference type="ARBA" id="ARBA00022692"/>
    </source>
</evidence>
<dbReference type="EMBL" id="LC490351">
    <property type="protein sequence ID" value="BBL86412.1"/>
    <property type="molecule type" value="Genomic_DNA"/>
</dbReference>
<comment type="function">
    <text evidence="6">Involved in the binding and/or turnover of quinones at the Q(B) site of photosystem II (PSII). PSII is a light-driven water plastoquinone oxidoreductase, using light energy to abstract electrons from H(2)O, generating a proton gradient subsequently used for ATP formation.</text>
</comment>
<sequence length="40" mass="4190">MTPSLSNFLSSLVAGAAIVIVPASVALYLISQTDQVDRKL</sequence>
<dbReference type="GeneID" id="38331534"/>
<reference evidence="10 11" key="3">
    <citation type="submission" date="2019-06" db="EMBL/GenBank/DDBJ databases">
        <title>A hidden player of endosymbiotic evolution: DNA virus triggered massive gene transfer.</title>
        <authorList>
            <person name="Matsuo M."/>
            <person name="Katahata A."/>
            <person name="Tachikawa M."/>
            <person name="Minakuchi Y."/>
            <person name="Noguchi H."/>
            <person name="Toyoda A."/>
            <person name="Fujiyama A."/>
            <person name="Suzuki Y."/>
            <person name="Satoh S."/>
            <person name="Nakayama T."/>
            <person name="Kamikawa R."/>
            <person name="Nomura M."/>
            <person name="Inagaki Y."/>
            <person name="Ishida K."/>
            <person name="Obokata J."/>
        </authorList>
    </citation>
    <scope>NUCLEOTIDE SEQUENCE [LARGE SCALE GENOMIC DNA]</scope>
    <source>
        <strain evidence="10 11">MYN1</strain>
    </source>
</reference>
<keyword evidence="5 6" id="KW-0604">Photosystem II</keyword>
<proteinExistence type="inferred from homology"/>
<keyword evidence="4 6" id="KW-0472">Membrane</keyword>
<dbReference type="RefSeq" id="YP_009530899.1">
    <property type="nucleotide sequence ID" value="NC_039737.1"/>
</dbReference>
<comment type="subcellular location">
    <subcellularLocation>
        <location evidence="6">Cellular thylakoid membrane</location>
        <topology evidence="6">Single-pass membrane protein</topology>
    </subcellularLocation>
</comment>
<dbReference type="Gene3D" id="1.20.5.510">
    <property type="entry name" value="Single helix bin"/>
    <property type="match status" value="1"/>
</dbReference>
<evidence type="ECO:0000313" key="8">
    <source>
        <dbReference type="EMBL" id="AQX45194.1"/>
    </source>
</evidence>
<feature type="transmembrane region" description="Helical" evidence="6">
    <location>
        <begin position="12"/>
        <end position="30"/>
    </location>
</feature>
<reference evidence="9" key="2">
    <citation type="submission" date="2018-02" db="EMBL/GenBank/DDBJ databases">
        <title>Genome reduction pattern in chromatophore genome of Paulinella.</title>
        <authorList>
            <person name="Lhee D."/>
            <person name="Yoon H.S."/>
        </authorList>
    </citation>
    <scope>NUCLEOTIDE SEQUENCE</scope>
    <source>
        <strain evidence="9">NZ27</strain>
    </source>
</reference>
<dbReference type="GO" id="GO:0015979">
    <property type="term" value="P:photosynthesis"/>
    <property type="evidence" value="ECO:0007669"/>
    <property type="project" value="UniProtKB-UniRule"/>
</dbReference>
<dbReference type="GO" id="GO:0009523">
    <property type="term" value="C:photosystem II"/>
    <property type="evidence" value="ECO:0007669"/>
    <property type="project" value="UniProtKB-KW"/>
</dbReference>
<keyword evidence="3 6" id="KW-1133">Transmembrane helix</keyword>
<keyword evidence="11" id="KW-1185">Reference proteome</keyword>
<evidence type="ECO:0000313" key="9">
    <source>
        <dbReference type="EMBL" id="AXY63588.1"/>
    </source>
</evidence>
<comment type="subunit">
    <text evidence="6">PSII is composed of 1 copy each of membrane proteins PsbA, PsbB, PsbC, PsbD, PsbE, PsbF, PsbH, PsbI, PsbJ, PsbK, PsbL, PsbM, PsbT, PsbX, PsbY, PsbZ, Psb30/Ycf12, at least 3 peripheral proteins of the oxygen-evolving complex and a large number of cofactors. It forms dimeric complexes.</text>
</comment>
<keyword evidence="1 6" id="KW-0602">Photosynthesis</keyword>
<gene>
    <name evidence="6 7" type="primary">psbX</name>
    <name evidence="10" type="synonym">MYN1_Chr_1013</name>
    <name evidence="7" type="ORF">PCKR_659</name>
    <name evidence="8" type="ORF">PFK_659</name>
    <name evidence="9" type="ORF">PMNZ_664</name>
    <name evidence="10" type="ORF">PMYN1_Chma607</name>
</gene>
<dbReference type="EMBL" id="KX897545">
    <property type="protein sequence ID" value="APP88427.1"/>
    <property type="molecule type" value="Genomic_DNA"/>
</dbReference>
<dbReference type="GO" id="GO:0042651">
    <property type="term" value="C:thylakoid membrane"/>
    <property type="evidence" value="ECO:0007669"/>
    <property type="project" value="UniProtKB-UniRule"/>
</dbReference>
<evidence type="ECO:0000313" key="10">
    <source>
        <dbReference type="EMBL" id="BBL86412.1"/>
    </source>
</evidence>
<accession>A0A1L5YCJ9</accession>
<evidence type="ECO:0000313" key="7">
    <source>
        <dbReference type="EMBL" id="APP88427.1"/>
    </source>
</evidence>
<keyword evidence="7" id="KW-0934">Plastid</keyword>
<evidence type="ECO:0000256" key="1">
    <source>
        <dbReference type="ARBA" id="ARBA00022531"/>
    </source>
</evidence>
<organism evidence="7">
    <name type="scientific">Paulinella micropora</name>
    <dbReference type="NCBI Taxonomy" id="1928728"/>
    <lineage>
        <taxon>Eukaryota</taxon>
        <taxon>Sar</taxon>
        <taxon>Rhizaria</taxon>
        <taxon>Cercozoa</taxon>
        <taxon>Imbricatea</taxon>
        <taxon>Silicofilosea</taxon>
        <taxon>Euglyphida</taxon>
        <taxon>Paulinellidae</taxon>
        <taxon>Paulinella</taxon>
    </lineage>
</organism>
<protein>
    <recommendedName>
        <fullName evidence="6">Photosystem II reaction center protein X</fullName>
    </recommendedName>
</protein>
<dbReference type="InterPro" id="IPR009518">
    <property type="entry name" value="PSII_PsbX"/>
</dbReference>
<keyword evidence="2 6" id="KW-0812">Transmembrane</keyword>
<dbReference type="Proteomes" id="UP000503178">
    <property type="component" value="Chromatophore Pltd"/>
</dbReference>
<dbReference type="HAMAP" id="MF_01386">
    <property type="entry name" value="PSII_PsbX_1"/>
    <property type="match status" value="1"/>
</dbReference>
<evidence type="ECO:0000256" key="5">
    <source>
        <dbReference type="ARBA" id="ARBA00023276"/>
    </source>
</evidence>
<evidence type="ECO:0000313" key="11">
    <source>
        <dbReference type="Proteomes" id="UP000503178"/>
    </source>
</evidence>
<evidence type="ECO:0000256" key="3">
    <source>
        <dbReference type="ARBA" id="ARBA00022989"/>
    </source>
</evidence>
<evidence type="ECO:0000256" key="4">
    <source>
        <dbReference type="ARBA" id="ARBA00023136"/>
    </source>
</evidence>
<comment type="similarity">
    <text evidence="6">Belongs to the PsbX family. Type 1 subfamily.</text>
</comment>
<geneLocation type="plastid" evidence="7"/>
<dbReference type="AlphaFoldDB" id="A0A1L5YCJ9"/>
<dbReference type="EMBL" id="KY124271">
    <property type="protein sequence ID" value="AQX45194.1"/>
    <property type="molecule type" value="Genomic_DNA"/>
</dbReference>